<evidence type="ECO:0000313" key="8">
    <source>
        <dbReference type="Proteomes" id="UP000063234"/>
    </source>
</evidence>
<dbReference type="GO" id="GO:0003677">
    <property type="term" value="F:DNA binding"/>
    <property type="evidence" value="ECO:0007669"/>
    <property type="project" value="InterPro"/>
</dbReference>
<feature type="domain" description="RNA polymerase sigma factor 70 region 4 type 2" evidence="6">
    <location>
        <begin position="120"/>
        <end position="170"/>
    </location>
</feature>
<evidence type="ECO:0000256" key="3">
    <source>
        <dbReference type="ARBA" id="ARBA00023082"/>
    </source>
</evidence>
<dbReference type="InterPro" id="IPR007627">
    <property type="entry name" value="RNA_pol_sigma70_r2"/>
</dbReference>
<dbReference type="Pfam" id="PF08281">
    <property type="entry name" value="Sigma70_r4_2"/>
    <property type="match status" value="1"/>
</dbReference>
<evidence type="ECO:0000256" key="1">
    <source>
        <dbReference type="ARBA" id="ARBA00010641"/>
    </source>
</evidence>
<keyword evidence="3" id="KW-0731">Sigma factor</keyword>
<dbReference type="GO" id="GO:0006352">
    <property type="term" value="P:DNA-templated transcription initiation"/>
    <property type="evidence" value="ECO:0007669"/>
    <property type="project" value="InterPro"/>
</dbReference>
<dbReference type="SUPFAM" id="SSF88946">
    <property type="entry name" value="Sigma2 domain of RNA polymerase sigma factors"/>
    <property type="match status" value="1"/>
</dbReference>
<dbReference type="CDD" id="cd06171">
    <property type="entry name" value="Sigma70_r4"/>
    <property type="match status" value="1"/>
</dbReference>
<keyword evidence="4" id="KW-0804">Transcription</keyword>
<name>A0A0S3QTA2_THET7</name>
<organism evidence="7 8">
    <name type="scientific">Thermosulfidibacter takaii (strain DSM 17441 / JCM 13301 / NBRC 103674 / ABI70S6)</name>
    <dbReference type="NCBI Taxonomy" id="1298851"/>
    <lineage>
        <taxon>Bacteria</taxon>
        <taxon>Pseudomonadati</taxon>
        <taxon>Thermosulfidibacterota</taxon>
        <taxon>Thermosulfidibacteria</taxon>
        <taxon>Thermosulfidibacterales</taxon>
        <taxon>Thermosulfidibacteraceae</taxon>
    </lineage>
</organism>
<evidence type="ECO:0000256" key="4">
    <source>
        <dbReference type="ARBA" id="ARBA00023163"/>
    </source>
</evidence>
<dbReference type="KEGG" id="ttk:TST_0746"/>
<feature type="domain" description="RNA polymerase sigma-70 region 2" evidence="5">
    <location>
        <begin position="24"/>
        <end position="91"/>
    </location>
</feature>
<evidence type="ECO:0000256" key="2">
    <source>
        <dbReference type="ARBA" id="ARBA00023015"/>
    </source>
</evidence>
<proteinExistence type="inferred from homology"/>
<gene>
    <name evidence="7" type="primary">rpoE</name>
    <name evidence="7" type="ORF">TST_0746</name>
</gene>
<evidence type="ECO:0000259" key="5">
    <source>
        <dbReference type="Pfam" id="PF04542"/>
    </source>
</evidence>
<sequence length="184" mass="21248">MRDERLYALIKAVAEGSEVAFICLYDEVWQKVYSFVFSILQNESISEDIVAETFLEIWKNASNFKGKADPLTWILGIARNKCLKELRRTSKRGMEPLENLPEPSMDISPQQNNLFAKDFIQNVLAKLSPIHREVLNLVFYQGLSYSEIAELLDVPVNTVKTRVFYAKQRLKEILQQMGVSERDL</sequence>
<evidence type="ECO:0000313" key="7">
    <source>
        <dbReference type="EMBL" id="BAT71551.1"/>
    </source>
</evidence>
<dbReference type="NCBIfam" id="TIGR02937">
    <property type="entry name" value="sigma70-ECF"/>
    <property type="match status" value="1"/>
</dbReference>
<dbReference type="InterPro" id="IPR013325">
    <property type="entry name" value="RNA_pol_sigma_r2"/>
</dbReference>
<dbReference type="EMBL" id="AP013035">
    <property type="protein sequence ID" value="BAT71551.1"/>
    <property type="molecule type" value="Genomic_DNA"/>
</dbReference>
<dbReference type="SUPFAM" id="SSF88659">
    <property type="entry name" value="Sigma3 and sigma4 domains of RNA polymerase sigma factors"/>
    <property type="match status" value="1"/>
</dbReference>
<keyword evidence="8" id="KW-1185">Reference proteome</keyword>
<dbReference type="InterPro" id="IPR013324">
    <property type="entry name" value="RNA_pol_sigma_r3/r4-like"/>
</dbReference>
<dbReference type="AlphaFoldDB" id="A0A0S3QTA2"/>
<evidence type="ECO:0000259" key="6">
    <source>
        <dbReference type="Pfam" id="PF08281"/>
    </source>
</evidence>
<dbReference type="PANTHER" id="PTHR43133">
    <property type="entry name" value="RNA POLYMERASE ECF-TYPE SIGMA FACTO"/>
    <property type="match status" value="1"/>
</dbReference>
<dbReference type="InterPro" id="IPR039425">
    <property type="entry name" value="RNA_pol_sigma-70-like"/>
</dbReference>
<dbReference type="InterPro" id="IPR036388">
    <property type="entry name" value="WH-like_DNA-bd_sf"/>
</dbReference>
<dbReference type="STRING" id="1298851.TST_0746"/>
<dbReference type="GO" id="GO:0016987">
    <property type="term" value="F:sigma factor activity"/>
    <property type="evidence" value="ECO:0007669"/>
    <property type="project" value="UniProtKB-KW"/>
</dbReference>
<protein>
    <submittedName>
        <fullName evidence="7">RNA polymerase sigma-70 factor, ECF subfamily</fullName>
    </submittedName>
</protein>
<dbReference type="Gene3D" id="1.10.10.10">
    <property type="entry name" value="Winged helix-like DNA-binding domain superfamily/Winged helix DNA-binding domain"/>
    <property type="match status" value="1"/>
</dbReference>
<dbReference type="Gene3D" id="1.10.1740.10">
    <property type="match status" value="1"/>
</dbReference>
<dbReference type="PANTHER" id="PTHR43133:SF32">
    <property type="entry name" value="BLR3042 PROTEIN"/>
    <property type="match status" value="1"/>
</dbReference>
<dbReference type="Proteomes" id="UP000063234">
    <property type="component" value="Chromosome"/>
</dbReference>
<dbReference type="InterPro" id="IPR014284">
    <property type="entry name" value="RNA_pol_sigma-70_dom"/>
</dbReference>
<accession>A0A0S3QTA2</accession>
<reference evidence="8" key="1">
    <citation type="journal article" date="2018" name="Science">
        <title>A primordial and reversible TCA cycle in a facultatively chemolithoautotrophic thermophile.</title>
        <authorList>
            <person name="Nunoura T."/>
            <person name="Chikaraishi Y."/>
            <person name="Izaki R."/>
            <person name="Suwa T."/>
            <person name="Sato T."/>
            <person name="Harada T."/>
            <person name="Mori K."/>
            <person name="Kato Y."/>
            <person name="Miyazaki M."/>
            <person name="Shimamura S."/>
            <person name="Yanagawa K."/>
            <person name="Shuto A."/>
            <person name="Ohkouchi N."/>
            <person name="Fujita N."/>
            <person name="Takaki Y."/>
            <person name="Atomi H."/>
            <person name="Takai K."/>
        </authorList>
    </citation>
    <scope>NUCLEOTIDE SEQUENCE [LARGE SCALE GENOMIC DNA]</scope>
    <source>
        <strain evidence="8">DSM 17441 / JCM 13301 / NBRC 103674 / ABI70S6</strain>
    </source>
</reference>
<comment type="similarity">
    <text evidence="1">Belongs to the sigma-70 factor family. ECF subfamily.</text>
</comment>
<dbReference type="InterPro" id="IPR013249">
    <property type="entry name" value="RNA_pol_sigma70_r4_t2"/>
</dbReference>
<dbReference type="Pfam" id="PF04542">
    <property type="entry name" value="Sigma70_r2"/>
    <property type="match status" value="1"/>
</dbReference>
<keyword evidence="2" id="KW-0805">Transcription regulation</keyword>